<evidence type="ECO:0000256" key="4">
    <source>
        <dbReference type="ARBA" id="ARBA00022691"/>
    </source>
</evidence>
<dbReference type="PRINTS" id="PR00996">
    <property type="entry name" value="CHERMTFRASE"/>
</dbReference>
<dbReference type="GO" id="GO:0032259">
    <property type="term" value="P:methylation"/>
    <property type="evidence" value="ECO:0007669"/>
    <property type="project" value="UniProtKB-KW"/>
</dbReference>
<feature type="binding site" evidence="6">
    <location>
        <position position="86"/>
    </location>
    <ligand>
        <name>S-adenosyl-L-methionine</name>
        <dbReference type="ChEBI" id="CHEBI:59789"/>
    </ligand>
</feature>
<evidence type="ECO:0000313" key="9">
    <source>
        <dbReference type="Proteomes" id="UP001200247"/>
    </source>
</evidence>
<comment type="catalytic activity">
    <reaction evidence="1 5">
        <text>L-glutamyl-[protein] + S-adenosyl-L-methionine = [protein]-L-glutamate 5-O-methyl ester + S-adenosyl-L-homocysteine</text>
        <dbReference type="Rhea" id="RHEA:24452"/>
        <dbReference type="Rhea" id="RHEA-COMP:10208"/>
        <dbReference type="Rhea" id="RHEA-COMP:10311"/>
        <dbReference type="ChEBI" id="CHEBI:29973"/>
        <dbReference type="ChEBI" id="CHEBI:57856"/>
        <dbReference type="ChEBI" id="CHEBI:59789"/>
        <dbReference type="ChEBI" id="CHEBI:82795"/>
        <dbReference type="EC" id="2.1.1.80"/>
    </reaction>
</comment>
<reference evidence="8 9" key="1">
    <citation type="submission" date="2021-10" db="EMBL/GenBank/DDBJ databases">
        <title>Whole-genome sequencing analysis of Laribacter hongkongensis: virulence gene profiles, carbohydrate-active enzyme prediction, and antimicrobial resistance characterization.</title>
        <authorList>
            <person name="Yuan P."/>
            <person name="Zhan Y."/>
            <person name="Chen D."/>
        </authorList>
    </citation>
    <scope>NUCLEOTIDE SEQUENCE [LARGE SCALE GENOMIC DNA]</scope>
    <source>
        <strain evidence="8 9">W67</strain>
    </source>
</reference>
<sequence>MGVVLMVEAGELLFERCDFERAASLIRRRCGVCLGEGKEHMVYARLARQVRKCGFSRFADYLDLLEEAPAHPEWQGFIGALTTHLTAFFRERHHFELLVKQFRTHPSDRPFRIWCAAVSTGEEAWSALMALCEERNSLTPRVELLATDVDIKVLTQAASGVYPLVQVEALPLACRSRYWLRGRGAQSGRARIRPELMSLARFEVMNLIESGWGKGAPFEAIFCRNVLIYFDETTRQAILKRLAGRLAPHGRLYLGHAENIVSQDTPFVSCGQTVYRLATTEVAV</sequence>
<feature type="binding site" evidence="6">
    <location>
        <position position="148"/>
    </location>
    <ligand>
        <name>S-adenosyl-L-methionine</name>
        <dbReference type="ChEBI" id="CHEBI:59789"/>
    </ligand>
</feature>
<dbReference type="Gene3D" id="3.40.50.150">
    <property type="entry name" value="Vaccinia Virus protein VP39"/>
    <property type="match status" value="1"/>
</dbReference>
<feature type="binding site" evidence="6">
    <location>
        <begin position="206"/>
        <end position="207"/>
    </location>
    <ligand>
        <name>S-adenosyl-L-methionine</name>
        <dbReference type="ChEBI" id="CHEBI:59789"/>
    </ligand>
</feature>
<evidence type="ECO:0000256" key="5">
    <source>
        <dbReference type="PIRNR" id="PIRNR000410"/>
    </source>
</evidence>
<dbReference type="SUPFAM" id="SSF53335">
    <property type="entry name" value="S-adenosyl-L-methionine-dependent methyltransferases"/>
    <property type="match status" value="1"/>
</dbReference>
<feature type="domain" description="CheR-type methyltransferase" evidence="7">
    <location>
        <begin position="7"/>
        <end position="280"/>
    </location>
</feature>
<evidence type="ECO:0000256" key="6">
    <source>
        <dbReference type="PIRSR" id="PIRSR000410-1"/>
    </source>
</evidence>
<dbReference type="EC" id="2.1.1.80" evidence="5"/>
<keyword evidence="4 5" id="KW-0949">S-adenosyl-L-methionine</keyword>
<comment type="function">
    <text evidence="5">Methylation of the membrane-bound methyl-accepting chemotaxis proteins (MCP) to form gamma-glutamyl methyl ester residues in MCP.</text>
</comment>
<evidence type="ECO:0000256" key="2">
    <source>
        <dbReference type="ARBA" id="ARBA00022603"/>
    </source>
</evidence>
<dbReference type="SMART" id="SM00138">
    <property type="entry name" value="MeTrc"/>
    <property type="match status" value="1"/>
</dbReference>
<dbReference type="Pfam" id="PF03705">
    <property type="entry name" value="CheR_N"/>
    <property type="match status" value="1"/>
</dbReference>
<keyword evidence="3 5" id="KW-0808">Transferase</keyword>
<dbReference type="PIRSF" id="PIRSF000410">
    <property type="entry name" value="CheR"/>
    <property type="match status" value="1"/>
</dbReference>
<dbReference type="InterPro" id="IPR029063">
    <property type="entry name" value="SAM-dependent_MTases_sf"/>
</dbReference>
<evidence type="ECO:0000313" key="8">
    <source>
        <dbReference type="EMBL" id="MCG9024702.1"/>
    </source>
</evidence>
<dbReference type="InterPro" id="IPR026024">
    <property type="entry name" value="Chemotaxis_MeTrfase_CheR"/>
</dbReference>
<dbReference type="Pfam" id="PF01739">
    <property type="entry name" value="CheR"/>
    <property type="match status" value="1"/>
</dbReference>
<feature type="binding site" evidence="6">
    <location>
        <position position="123"/>
    </location>
    <ligand>
        <name>S-adenosyl-L-methionine</name>
        <dbReference type="ChEBI" id="CHEBI:59789"/>
    </ligand>
</feature>
<dbReference type="GO" id="GO:0008983">
    <property type="term" value="F:protein-glutamate O-methyltransferase activity"/>
    <property type="evidence" value="ECO:0007669"/>
    <property type="project" value="UniProtKB-EC"/>
</dbReference>
<dbReference type="EMBL" id="JAJAXM010000002">
    <property type="protein sequence ID" value="MCG9024702.1"/>
    <property type="molecule type" value="Genomic_DNA"/>
</dbReference>
<proteinExistence type="predicted"/>
<accession>A0ABD4SNB6</accession>
<dbReference type="InterPro" id="IPR036804">
    <property type="entry name" value="CheR_N_sf"/>
</dbReference>
<evidence type="ECO:0000256" key="3">
    <source>
        <dbReference type="ARBA" id="ARBA00022679"/>
    </source>
</evidence>
<dbReference type="SUPFAM" id="SSF47757">
    <property type="entry name" value="Chemotaxis receptor methyltransferase CheR, N-terminal domain"/>
    <property type="match status" value="1"/>
</dbReference>
<name>A0ABD4SNB6_9NEIS</name>
<dbReference type="Proteomes" id="UP001200247">
    <property type="component" value="Unassembled WGS sequence"/>
</dbReference>
<dbReference type="PANTHER" id="PTHR24422">
    <property type="entry name" value="CHEMOTAXIS PROTEIN METHYLTRANSFERASE"/>
    <property type="match status" value="1"/>
</dbReference>
<dbReference type="InterPro" id="IPR000780">
    <property type="entry name" value="CheR_MeTrfase"/>
</dbReference>
<dbReference type="RefSeq" id="WP_239859037.1">
    <property type="nucleotide sequence ID" value="NZ_JAJAXM010000002.1"/>
</dbReference>
<dbReference type="InterPro" id="IPR050903">
    <property type="entry name" value="Bact_Chemotaxis_MeTrfase"/>
</dbReference>
<dbReference type="PANTHER" id="PTHR24422:SF19">
    <property type="entry name" value="CHEMOTAXIS PROTEIN METHYLTRANSFERASE"/>
    <property type="match status" value="1"/>
</dbReference>
<comment type="caution">
    <text evidence="8">The sequence shown here is derived from an EMBL/GenBank/DDBJ whole genome shotgun (WGS) entry which is preliminary data.</text>
</comment>
<evidence type="ECO:0000256" key="1">
    <source>
        <dbReference type="ARBA" id="ARBA00001541"/>
    </source>
</evidence>
<feature type="binding site" evidence="6">
    <location>
        <begin position="224"/>
        <end position="225"/>
    </location>
    <ligand>
        <name>S-adenosyl-L-methionine</name>
        <dbReference type="ChEBI" id="CHEBI:59789"/>
    </ligand>
</feature>
<organism evidence="8 9">
    <name type="scientific">Laribacter hongkongensis</name>
    <dbReference type="NCBI Taxonomy" id="168471"/>
    <lineage>
        <taxon>Bacteria</taxon>
        <taxon>Pseudomonadati</taxon>
        <taxon>Pseudomonadota</taxon>
        <taxon>Betaproteobacteria</taxon>
        <taxon>Neisseriales</taxon>
        <taxon>Aquaspirillaceae</taxon>
        <taxon>Laribacter</taxon>
    </lineage>
</organism>
<keyword evidence="2 5" id="KW-0489">Methyltransferase</keyword>
<dbReference type="Gene3D" id="1.10.155.10">
    <property type="entry name" value="Chemotaxis receptor methyltransferase CheR, N-terminal domain"/>
    <property type="match status" value="1"/>
</dbReference>
<gene>
    <name evidence="8" type="ORF">LH440_02045</name>
</gene>
<protein>
    <recommendedName>
        <fullName evidence="5">Chemotaxis protein methyltransferase</fullName>
        <ecNumber evidence="5">2.1.1.80</ecNumber>
    </recommendedName>
</protein>
<dbReference type="AlphaFoldDB" id="A0ABD4SNB6"/>
<dbReference type="InterPro" id="IPR022642">
    <property type="entry name" value="CheR_C"/>
</dbReference>
<dbReference type="PROSITE" id="PS50123">
    <property type="entry name" value="CHER"/>
    <property type="match status" value="1"/>
</dbReference>
<dbReference type="InterPro" id="IPR022641">
    <property type="entry name" value="CheR_N"/>
</dbReference>
<evidence type="ECO:0000259" key="7">
    <source>
        <dbReference type="PROSITE" id="PS50123"/>
    </source>
</evidence>
<feature type="binding site" evidence="6">
    <location>
        <position position="90"/>
    </location>
    <ligand>
        <name>S-adenosyl-L-methionine</name>
        <dbReference type="ChEBI" id="CHEBI:59789"/>
    </ligand>
</feature>